<evidence type="ECO:0000256" key="4">
    <source>
        <dbReference type="ARBA" id="ARBA00022452"/>
    </source>
</evidence>
<feature type="chain" id="PRO_5047340645" evidence="11">
    <location>
        <begin position="23"/>
        <end position="321"/>
    </location>
</feature>
<comment type="subunit">
    <text evidence="2">Homotrimer.</text>
</comment>
<accession>A0ABV3TDF9</accession>
<evidence type="ECO:0000256" key="9">
    <source>
        <dbReference type="ARBA" id="ARBA00023136"/>
    </source>
</evidence>
<dbReference type="Proteomes" id="UP001556709">
    <property type="component" value="Unassembled WGS sequence"/>
</dbReference>
<dbReference type="InterPro" id="IPR050298">
    <property type="entry name" value="Gram-neg_bact_OMP"/>
</dbReference>
<evidence type="ECO:0000256" key="2">
    <source>
        <dbReference type="ARBA" id="ARBA00011233"/>
    </source>
</evidence>
<sequence>MMKKTTSALAVAALLGTGAASAATFQVNDNTSFGVAANIGYSYVDGTNADGSSNTRLADNSSDLRFSGEAVSDSGLTSELYIELDKFGTTDGDVLQDINTDQMYIGLGGDFGNVQLGTDIGTYGVVDGLKDIDIWSGVTGFGNDDDNAIRYTLPEMNGLSVQLGANAYDDADEQGDGTSVNAGVVYDLGNVSLSAAVDNRGGLDTGDDTLYGLGVATSLGGANIHATYEEDTAAEVTLMSLTSTYSVDSWYFYGVAQSVEGDDEAALQNVVTAAGDDSVTQLNFGVGYSIMDNVTVYAEATRQGQDNDAGDQNSLSVFVSF</sequence>
<dbReference type="SUPFAM" id="SSF56935">
    <property type="entry name" value="Porins"/>
    <property type="match status" value="1"/>
</dbReference>
<feature type="domain" description="Porin" evidence="12">
    <location>
        <begin position="8"/>
        <end position="307"/>
    </location>
</feature>
<evidence type="ECO:0000313" key="14">
    <source>
        <dbReference type="Proteomes" id="UP001556709"/>
    </source>
</evidence>
<keyword evidence="5" id="KW-0812">Transmembrane</keyword>
<dbReference type="InterPro" id="IPR023614">
    <property type="entry name" value="Porin_dom_sf"/>
</dbReference>
<evidence type="ECO:0000256" key="1">
    <source>
        <dbReference type="ARBA" id="ARBA00004571"/>
    </source>
</evidence>
<evidence type="ECO:0000259" key="12">
    <source>
        <dbReference type="Pfam" id="PF13609"/>
    </source>
</evidence>
<keyword evidence="7" id="KW-0406">Ion transport</keyword>
<dbReference type="InterPro" id="IPR033900">
    <property type="entry name" value="Gram_neg_porin_domain"/>
</dbReference>
<keyword evidence="9" id="KW-0472">Membrane</keyword>
<evidence type="ECO:0000313" key="13">
    <source>
        <dbReference type="EMBL" id="MEX0469679.1"/>
    </source>
</evidence>
<dbReference type="EMBL" id="JBAKFM010000004">
    <property type="protein sequence ID" value="MEX0469679.1"/>
    <property type="molecule type" value="Genomic_DNA"/>
</dbReference>
<evidence type="ECO:0000256" key="8">
    <source>
        <dbReference type="ARBA" id="ARBA00023114"/>
    </source>
</evidence>
<keyword evidence="10" id="KW-0998">Cell outer membrane</keyword>
<dbReference type="PANTHER" id="PTHR34501:SF9">
    <property type="entry name" value="MAJOR OUTER MEMBRANE PROTEIN P.IA"/>
    <property type="match status" value="1"/>
</dbReference>
<evidence type="ECO:0000256" key="7">
    <source>
        <dbReference type="ARBA" id="ARBA00023065"/>
    </source>
</evidence>
<keyword evidence="6 11" id="KW-0732">Signal</keyword>
<name>A0ABV3TDF9_9GAMM</name>
<comment type="subcellular location">
    <subcellularLocation>
        <location evidence="1">Cell outer membrane</location>
        <topology evidence="1">Multi-pass membrane protein</topology>
    </subcellularLocation>
</comment>
<organism evidence="13 14">
    <name type="scientific">Spiribacter pallidus</name>
    <dbReference type="NCBI Taxonomy" id="1987936"/>
    <lineage>
        <taxon>Bacteria</taxon>
        <taxon>Pseudomonadati</taxon>
        <taxon>Pseudomonadota</taxon>
        <taxon>Gammaproteobacteria</taxon>
        <taxon>Chromatiales</taxon>
        <taxon>Ectothiorhodospiraceae</taxon>
        <taxon>Spiribacter</taxon>
    </lineage>
</organism>
<evidence type="ECO:0000256" key="10">
    <source>
        <dbReference type="ARBA" id="ARBA00023237"/>
    </source>
</evidence>
<evidence type="ECO:0000256" key="6">
    <source>
        <dbReference type="ARBA" id="ARBA00022729"/>
    </source>
</evidence>
<comment type="caution">
    <text evidence="13">The sequence shown here is derived from an EMBL/GenBank/DDBJ whole genome shotgun (WGS) entry which is preliminary data.</text>
</comment>
<keyword evidence="14" id="KW-1185">Reference proteome</keyword>
<feature type="signal peptide" evidence="11">
    <location>
        <begin position="1"/>
        <end position="22"/>
    </location>
</feature>
<dbReference type="Pfam" id="PF13609">
    <property type="entry name" value="Porin_4"/>
    <property type="match status" value="1"/>
</dbReference>
<reference evidence="13 14" key="1">
    <citation type="submission" date="2024-02" db="EMBL/GenBank/DDBJ databases">
        <title>New especies of Spiribacter isolated from saline water.</title>
        <authorList>
            <person name="Leon M.J."/>
            <person name="De La Haba R."/>
            <person name="Sanchez-Porro C."/>
            <person name="Ventosa A."/>
        </authorList>
    </citation>
    <scope>NUCLEOTIDE SEQUENCE [LARGE SCALE GENOMIC DNA]</scope>
    <source>
        <strain evidence="14">ag22IC6-390</strain>
    </source>
</reference>
<keyword evidence="8" id="KW-0626">Porin</keyword>
<protein>
    <submittedName>
        <fullName evidence="13">Porin</fullName>
    </submittedName>
</protein>
<evidence type="ECO:0000256" key="3">
    <source>
        <dbReference type="ARBA" id="ARBA00022448"/>
    </source>
</evidence>
<dbReference type="PANTHER" id="PTHR34501">
    <property type="entry name" value="PROTEIN YDDL-RELATED"/>
    <property type="match status" value="1"/>
</dbReference>
<gene>
    <name evidence="13" type="ORF">V6X73_08065</name>
</gene>
<evidence type="ECO:0000256" key="5">
    <source>
        <dbReference type="ARBA" id="ARBA00022692"/>
    </source>
</evidence>
<proteinExistence type="predicted"/>
<keyword evidence="4" id="KW-1134">Transmembrane beta strand</keyword>
<dbReference type="Gene3D" id="2.40.160.10">
    <property type="entry name" value="Porin"/>
    <property type="match status" value="1"/>
</dbReference>
<keyword evidence="3" id="KW-0813">Transport</keyword>
<evidence type="ECO:0000256" key="11">
    <source>
        <dbReference type="SAM" id="SignalP"/>
    </source>
</evidence>
<dbReference type="RefSeq" id="WP_367972846.1">
    <property type="nucleotide sequence ID" value="NZ_JBAKFL010000003.1"/>
</dbReference>